<accession>A0A0R3WDB7</accession>
<name>A0A0R3WDB7_TAEAS</name>
<evidence type="ECO:0000256" key="4">
    <source>
        <dbReference type="ARBA" id="ARBA00022853"/>
    </source>
</evidence>
<feature type="compositionally biased region" description="Low complexity" evidence="5">
    <location>
        <begin position="1020"/>
        <end position="1045"/>
    </location>
</feature>
<feature type="compositionally biased region" description="Polar residues" evidence="5">
    <location>
        <begin position="905"/>
        <end position="939"/>
    </location>
</feature>
<feature type="domain" description="SET" evidence="6">
    <location>
        <begin position="700"/>
        <end position="826"/>
    </location>
</feature>
<gene>
    <name evidence="7" type="ORF">TASK_LOCUS8754</name>
</gene>
<evidence type="ECO:0000313" key="9">
    <source>
        <dbReference type="WBParaSite" id="TASK_0000875301-mRNA-1"/>
    </source>
</evidence>
<dbReference type="OrthoDB" id="1928087at2759"/>
<reference evidence="9" key="1">
    <citation type="submission" date="2017-02" db="UniProtKB">
        <authorList>
            <consortium name="WormBaseParasite"/>
        </authorList>
    </citation>
    <scope>IDENTIFICATION</scope>
</reference>
<sequence length="1052" mass="114930">MDIAAEETSSPLQGFKYVKPFSNFFQAAKQRFANLDPESGVHLVGPMFELTACIDKEKRIQDFDALYPETGVSFGPTICSFGLPYNDHNYALPVGLTPPTMAPHLMDVNFTHKPPVLTIPLEIAKPPAEPKSTSGTAVVVDVDENGQDSSLSRSLIKTKGVKSSNAVSSSFSKVVPPPTKSVPLVLASIDESTEGLSASKKTLFAAWHAKAAASGGTLLVQQRWKVQEGDQQPAQQQQQTETLTQAPAKDQVLFSVPRYCKSVTKESEGERVYLESDMKIIEVPEDLCVSPSKLSSLESSDEEDSDAETANIPGQSSRRSAADSGPKPAIWSTVNCLCEVKVGDSRMLQCLNCRYLQHMECMEIVYDDGACTDEADPKKVTPKEKLLDPSTYLCPSCLRPTFTVRPEVVERVLAASKQRESAKQLNLLSLIHHHAGKSEVLKHPIGGAQLLANATDRARQLGLIGGGNAASGPRNTTFPNTDERHKIVNIVFFVFRPWSMRSNCLERQNNETTDVNRRIPSPPRASKRKQDLTTTSYDAEAMPASSKAGVANESAIQESPSSTVTSQTPSALSTPTDTPVRQMTPFQLSYHHHMKIFSADSTGDRSPSSPVVTISAESTPTTSPMGLAVGGSRKKQRISAFGDSPLRLSMGKRGNVVGSTLGSAWAKDYKEADVSFYSENLIAFVAQRIASGRERVQRLPPTCLGRTPLCRVVMFDHNDKGLEASARLGKGEVVTEIRGNLMLLEEYEHFIDPINYYNRYVMIYHNFGDRAVAINTFQYGNDARFIRRSCIPNCFLDHFIVCNKLRIIIRTTQELMPGVELTIPFDFDYRSCRYTVKCACARSRCPVQKWCRKLARHKVMPYLDYGKFIESRLNACVYFTCSLSKPITEEQPPTTPSSTRTYSTDNSPASMSSTQKASLTSLIPSTATSSPQRFVSSTKRPLPSTRLFTTTTANTDTSTTTDAEATTAAKTTDSNDTPSPSAEPPPVKKRSPPSPAEAEEKKGSAKGDRSSSLPFEPIITTRRQAARAAAAAAAAAAATTTTTAANSSRNRR</sequence>
<keyword evidence="8" id="KW-1185">Reference proteome</keyword>
<dbReference type="Proteomes" id="UP000282613">
    <property type="component" value="Unassembled WGS sequence"/>
</dbReference>
<organism evidence="9">
    <name type="scientific">Taenia asiatica</name>
    <name type="common">Asian tapeworm</name>
    <dbReference type="NCBI Taxonomy" id="60517"/>
    <lineage>
        <taxon>Eukaryota</taxon>
        <taxon>Metazoa</taxon>
        <taxon>Spiralia</taxon>
        <taxon>Lophotrochozoa</taxon>
        <taxon>Platyhelminthes</taxon>
        <taxon>Cestoda</taxon>
        <taxon>Eucestoda</taxon>
        <taxon>Cyclophyllidea</taxon>
        <taxon>Taeniidae</taxon>
        <taxon>Taenia</taxon>
    </lineage>
</organism>
<keyword evidence="3" id="KW-0862">Zinc</keyword>
<dbReference type="InterPro" id="IPR013083">
    <property type="entry name" value="Znf_RING/FYVE/PHD"/>
</dbReference>
<dbReference type="InterPro" id="IPR046341">
    <property type="entry name" value="SET_dom_sf"/>
</dbReference>
<dbReference type="Gene3D" id="2.170.270.10">
    <property type="entry name" value="SET domain"/>
    <property type="match status" value="1"/>
</dbReference>
<reference evidence="7 8" key="2">
    <citation type="submission" date="2018-11" db="EMBL/GenBank/DDBJ databases">
        <authorList>
            <consortium name="Pathogen Informatics"/>
        </authorList>
    </citation>
    <scope>NUCLEOTIDE SEQUENCE [LARGE SCALE GENOMIC DNA]</scope>
</reference>
<feature type="region of interest" description="Disordered" evidence="5">
    <location>
        <begin position="509"/>
        <end position="580"/>
    </location>
</feature>
<dbReference type="CDD" id="cd10529">
    <property type="entry name" value="SET_SETD5-like"/>
    <property type="match status" value="1"/>
</dbReference>
<evidence type="ECO:0000256" key="2">
    <source>
        <dbReference type="ARBA" id="ARBA00022771"/>
    </source>
</evidence>
<keyword evidence="4" id="KW-0156">Chromatin regulator</keyword>
<keyword evidence="2" id="KW-0863">Zinc-finger</keyword>
<proteinExistence type="predicted"/>
<evidence type="ECO:0000259" key="6">
    <source>
        <dbReference type="PROSITE" id="PS50280"/>
    </source>
</evidence>
<dbReference type="SUPFAM" id="SSF82199">
    <property type="entry name" value="SET domain"/>
    <property type="match status" value="1"/>
</dbReference>
<dbReference type="SMART" id="SM00317">
    <property type="entry name" value="SET"/>
    <property type="match status" value="1"/>
</dbReference>
<dbReference type="SMART" id="SM00249">
    <property type="entry name" value="PHD"/>
    <property type="match status" value="1"/>
</dbReference>
<dbReference type="InterPro" id="IPR001965">
    <property type="entry name" value="Znf_PHD"/>
</dbReference>
<dbReference type="STRING" id="60517.A0A0R3WDB7"/>
<evidence type="ECO:0000313" key="8">
    <source>
        <dbReference type="Proteomes" id="UP000282613"/>
    </source>
</evidence>
<feature type="region of interest" description="Disordered" evidence="5">
    <location>
        <begin position="292"/>
        <end position="327"/>
    </location>
</feature>
<feature type="compositionally biased region" description="Basic and acidic residues" evidence="5">
    <location>
        <begin position="998"/>
        <end position="1009"/>
    </location>
</feature>
<evidence type="ECO:0000256" key="5">
    <source>
        <dbReference type="SAM" id="MobiDB-lite"/>
    </source>
</evidence>
<dbReference type="AlphaFoldDB" id="A0A0R3WDB7"/>
<feature type="compositionally biased region" description="Low complexity" evidence="5">
    <location>
        <begin position="559"/>
        <end position="570"/>
    </location>
</feature>
<dbReference type="GO" id="GO:0006355">
    <property type="term" value="P:regulation of DNA-templated transcription"/>
    <property type="evidence" value="ECO:0007669"/>
    <property type="project" value="TreeGrafter"/>
</dbReference>
<dbReference type="WBParaSite" id="TASK_0000875301-mRNA-1">
    <property type="protein sequence ID" value="TASK_0000875301-mRNA-1"/>
    <property type="gene ID" value="TASK_0000875301"/>
</dbReference>
<dbReference type="SUPFAM" id="SSF57903">
    <property type="entry name" value="FYVE/PHD zinc finger"/>
    <property type="match status" value="1"/>
</dbReference>
<dbReference type="GO" id="GO:0006325">
    <property type="term" value="P:chromatin organization"/>
    <property type="evidence" value="ECO:0007669"/>
    <property type="project" value="UniProtKB-KW"/>
</dbReference>
<feature type="region of interest" description="Disordered" evidence="5">
    <location>
        <begin position="599"/>
        <end position="634"/>
    </location>
</feature>
<evidence type="ECO:0000256" key="1">
    <source>
        <dbReference type="ARBA" id="ARBA00022723"/>
    </source>
</evidence>
<keyword evidence="1" id="KW-0479">Metal-binding</keyword>
<dbReference type="GO" id="GO:0034967">
    <property type="term" value="C:Set3 complex"/>
    <property type="evidence" value="ECO:0007669"/>
    <property type="project" value="TreeGrafter"/>
</dbReference>
<evidence type="ECO:0000313" key="7">
    <source>
        <dbReference type="EMBL" id="VDK40969.1"/>
    </source>
</evidence>
<dbReference type="EMBL" id="UYRS01018883">
    <property type="protein sequence ID" value="VDK40969.1"/>
    <property type="molecule type" value="Genomic_DNA"/>
</dbReference>
<dbReference type="Gene3D" id="3.30.40.10">
    <property type="entry name" value="Zinc/RING finger domain, C3HC4 (zinc finger)"/>
    <property type="match status" value="1"/>
</dbReference>
<evidence type="ECO:0000256" key="3">
    <source>
        <dbReference type="ARBA" id="ARBA00022833"/>
    </source>
</evidence>
<dbReference type="PROSITE" id="PS50280">
    <property type="entry name" value="SET"/>
    <property type="match status" value="1"/>
</dbReference>
<dbReference type="GO" id="GO:0070210">
    <property type="term" value="C:Rpd3L-Expanded complex"/>
    <property type="evidence" value="ECO:0007669"/>
    <property type="project" value="TreeGrafter"/>
</dbReference>
<feature type="compositionally biased region" description="Low complexity" evidence="5">
    <location>
        <begin position="949"/>
        <end position="972"/>
    </location>
</feature>
<feature type="region of interest" description="Disordered" evidence="5">
    <location>
        <begin position="887"/>
        <end position="1052"/>
    </location>
</feature>
<feature type="compositionally biased region" description="Polar residues" evidence="5">
    <location>
        <begin position="571"/>
        <end position="580"/>
    </location>
</feature>
<dbReference type="Pfam" id="PF00856">
    <property type="entry name" value="SET"/>
    <property type="match status" value="1"/>
</dbReference>
<feature type="compositionally biased region" description="Polar residues" evidence="5">
    <location>
        <begin position="599"/>
        <end position="624"/>
    </location>
</feature>
<dbReference type="GO" id="GO:0008270">
    <property type="term" value="F:zinc ion binding"/>
    <property type="evidence" value="ECO:0007669"/>
    <property type="project" value="UniProtKB-KW"/>
</dbReference>
<dbReference type="PANTHER" id="PTHR46462:SF3">
    <property type="entry name" value="UPSET, ISOFORM A"/>
    <property type="match status" value="1"/>
</dbReference>
<dbReference type="InterPro" id="IPR001214">
    <property type="entry name" value="SET_dom"/>
</dbReference>
<dbReference type="PANTHER" id="PTHR46462">
    <property type="entry name" value="UPSET, ISOFORM A"/>
    <property type="match status" value="1"/>
</dbReference>
<dbReference type="InterPro" id="IPR011011">
    <property type="entry name" value="Znf_FYVE_PHD"/>
</dbReference>
<protein>
    <submittedName>
        <fullName evidence="9">SET domain-containing protein</fullName>
    </submittedName>
</protein>